<accession>A0A6L3TA87</accession>
<comment type="caution">
    <text evidence="2">The sequence shown here is derived from an EMBL/GenBank/DDBJ whole genome shotgun (WGS) entry which is preliminary data.</text>
</comment>
<feature type="region of interest" description="Disordered" evidence="1">
    <location>
        <begin position="48"/>
        <end position="69"/>
    </location>
</feature>
<organism evidence="2 3">
    <name type="scientific">Methylobacterium soli</name>
    <dbReference type="NCBI Taxonomy" id="553447"/>
    <lineage>
        <taxon>Bacteria</taxon>
        <taxon>Pseudomonadati</taxon>
        <taxon>Pseudomonadota</taxon>
        <taxon>Alphaproteobacteria</taxon>
        <taxon>Hyphomicrobiales</taxon>
        <taxon>Methylobacteriaceae</taxon>
        <taxon>Methylobacterium</taxon>
    </lineage>
</organism>
<dbReference type="EMBL" id="VZZK01000004">
    <property type="protein sequence ID" value="KAB1080725.1"/>
    <property type="molecule type" value="Genomic_DNA"/>
</dbReference>
<dbReference type="OrthoDB" id="8020380at2"/>
<name>A0A6L3TA87_9HYPH</name>
<keyword evidence="3" id="KW-1185">Reference proteome</keyword>
<dbReference type="RefSeq" id="WP_150998170.1">
    <property type="nucleotide sequence ID" value="NZ_BPQY01000339.1"/>
</dbReference>
<dbReference type="AlphaFoldDB" id="A0A6L3TA87"/>
<proteinExistence type="predicted"/>
<sequence>MPHKFRLGQLVRLRSQAAARNANRIYEIVSLLPDDAEPPGYRIRSTEAGTCDAREPELVPASRTSNPAS</sequence>
<protein>
    <submittedName>
        <fullName evidence="2">Uncharacterized protein</fullName>
    </submittedName>
</protein>
<evidence type="ECO:0000313" key="3">
    <source>
        <dbReference type="Proteomes" id="UP000474159"/>
    </source>
</evidence>
<evidence type="ECO:0000313" key="2">
    <source>
        <dbReference type="EMBL" id="KAB1080725.1"/>
    </source>
</evidence>
<reference evidence="2 3" key="1">
    <citation type="submission" date="2019-09" db="EMBL/GenBank/DDBJ databases">
        <title>YIM 48816 draft genome.</title>
        <authorList>
            <person name="Jiang L."/>
        </authorList>
    </citation>
    <scope>NUCLEOTIDE SEQUENCE [LARGE SCALE GENOMIC DNA]</scope>
    <source>
        <strain evidence="2 3">YIM 48816</strain>
    </source>
</reference>
<dbReference type="Proteomes" id="UP000474159">
    <property type="component" value="Unassembled WGS sequence"/>
</dbReference>
<evidence type="ECO:0000256" key="1">
    <source>
        <dbReference type="SAM" id="MobiDB-lite"/>
    </source>
</evidence>
<gene>
    <name evidence="2" type="ORF">F6X53_06025</name>
</gene>